<gene>
    <name evidence="2" type="ORF">METZ01_LOCUS100247</name>
</gene>
<dbReference type="AlphaFoldDB" id="A0A381W684"/>
<sequence length="235" mass="26497">MIRLLIYLLPVLGLFGPSLWVQSTIKRNDRELPDMPFTGLEFGHKILAEKDLEEVEIESVPEGDHYDPQVKKVRIVEDRLNRKSISSIAIVCHEIGHAIQDKENYRPLAWRQNLVKKTQTFQKIGSAVLVIGLPSVFAITNSPVLTLIAAFLALGCLATNTLIHLVTLPVEFDASFKRALPILEKYVPKENLPQCRSVLRAAALTYVAASIVSIFRLRTIFLIFITLFRAVVLKR</sequence>
<evidence type="ECO:0000256" key="1">
    <source>
        <dbReference type="SAM" id="Phobius"/>
    </source>
</evidence>
<feature type="transmembrane region" description="Helical" evidence="1">
    <location>
        <begin position="144"/>
        <end position="166"/>
    </location>
</feature>
<dbReference type="Pfam" id="PF04298">
    <property type="entry name" value="Zn_peptidase_2"/>
    <property type="match status" value="1"/>
</dbReference>
<dbReference type="InterPro" id="IPR007395">
    <property type="entry name" value="Zn_peptidase_2"/>
</dbReference>
<reference evidence="2" key="1">
    <citation type="submission" date="2018-05" db="EMBL/GenBank/DDBJ databases">
        <authorList>
            <person name="Lanie J.A."/>
            <person name="Ng W.-L."/>
            <person name="Kazmierczak K.M."/>
            <person name="Andrzejewski T.M."/>
            <person name="Davidsen T.M."/>
            <person name="Wayne K.J."/>
            <person name="Tettelin H."/>
            <person name="Glass J.I."/>
            <person name="Rusch D."/>
            <person name="Podicherti R."/>
            <person name="Tsui H.-C.T."/>
            <person name="Winkler M.E."/>
        </authorList>
    </citation>
    <scope>NUCLEOTIDE SEQUENCE</scope>
</reference>
<accession>A0A381W684</accession>
<proteinExistence type="predicted"/>
<dbReference type="EMBL" id="UINC01010673">
    <property type="protein sequence ID" value="SVA47393.1"/>
    <property type="molecule type" value="Genomic_DNA"/>
</dbReference>
<organism evidence="2">
    <name type="scientific">marine metagenome</name>
    <dbReference type="NCBI Taxonomy" id="408172"/>
    <lineage>
        <taxon>unclassified sequences</taxon>
        <taxon>metagenomes</taxon>
        <taxon>ecological metagenomes</taxon>
    </lineage>
</organism>
<evidence type="ECO:0000313" key="2">
    <source>
        <dbReference type="EMBL" id="SVA47393.1"/>
    </source>
</evidence>
<dbReference type="PANTHER" id="PTHR36434:SF1">
    <property type="entry name" value="MEMBRANE PROTEASE YUGP-RELATED"/>
    <property type="match status" value="1"/>
</dbReference>
<protein>
    <submittedName>
        <fullName evidence="2">Uncharacterized protein</fullName>
    </submittedName>
</protein>
<dbReference type="PANTHER" id="PTHR36434">
    <property type="entry name" value="MEMBRANE PROTEASE YUGP-RELATED"/>
    <property type="match status" value="1"/>
</dbReference>
<name>A0A381W684_9ZZZZ</name>
<keyword evidence="1" id="KW-0472">Membrane</keyword>
<keyword evidence="1" id="KW-0812">Transmembrane</keyword>
<keyword evidence="1" id="KW-1133">Transmembrane helix</keyword>
<feature type="transmembrane region" description="Helical" evidence="1">
    <location>
        <begin position="206"/>
        <end position="232"/>
    </location>
</feature>